<accession>A0A4R6ZHF8</accession>
<dbReference type="AlphaFoldDB" id="A0A4R6ZHF8"/>
<comment type="caution">
    <text evidence="2">The sequence shown here is derived from an EMBL/GenBank/DDBJ whole genome shotgun (WGS) entry which is preliminary data.</text>
</comment>
<name>A0A4R6ZHF8_9LIST</name>
<keyword evidence="1" id="KW-0472">Membrane</keyword>
<gene>
    <name evidence="2" type="ORF">DFP96_11386</name>
</gene>
<keyword evidence="1" id="KW-0812">Transmembrane</keyword>
<proteinExistence type="predicted"/>
<feature type="transmembrane region" description="Helical" evidence="1">
    <location>
        <begin position="15"/>
        <end position="41"/>
    </location>
</feature>
<keyword evidence="3" id="KW-1185">Reference proteome</keyword>
<sequence>MNCTKKLYCMLFVKLLLLSIFGGTYATFMGLRLVYIVAILDDILSHKINRKNFFTKTGLLILGFVFLYFFSKTGI</sequence>
<evidence type="ECO:0000256" key="1">
    <source>
        <dbReference type="SAM" id="Phobius"/>
    </source>
</evidence>
<evidence type="ECO:0000313" key="2">
    <source>
        <dbReference type="EMBL" id="TDR51394.1"/>
    </source>
</evidence>
<dbReference type="EMBL" id="SNZK01000013">
    <property type="protein sequence ID" value="TDR51394.1"/>
    <property type="molecule type" value="Genomic_DNA"/>
</dbReference>
<evidence type="ECO:0000313" key="3">
    <source>
        <dbReference type="Proteomes" id="UP000295558"/>
    </source>
</evidence>
<feature type="transmembrane region" description="Helical" evidence="1">
    <location>
        <begin position="53"/>
        <end position="71"/>
    </location>
</feature>
<dbReference type="Proteomes" id="UP000295558">
    <property type="component" value="Unassembled WGS sequence"/>
</dbReference>
<organism evidence="2 3">
    <name type="scientific">Listeria rocourtiae</name>
    <dbReference type="NCBI Taxonomy" id="647910"/>
    <lineage>
        <taxon>Bacteria</taxon>
        <taxon>Bacillati</taxon>
        <taxon>Bacillota</taxon>
        <taxon>Bacilli</taxon>
        <taxon>Bacillales</taxon>
        <taxon>Listeriaceae</taxon>
        <taxon>Listeria</taxon>
    </lineage>
</organism>
<protein>
    <submittedName>
        <fullName evidence="2">Uncharacterized protein</fullName>
    </submittedName>
</protein>
<dbReference type="STRING" id="1265846.PROCOU_15559"/>
<reference evidence="2 3" key="1">
    <citation type="submission" date="2019-03" db="EMBL/GenBank/DDBJ databases">
        <title>Genomic Encyclopedia of Type Strains, Phase III (KMG-III): the genomes of soil and plant-associated and newly described type strains.</title>
        <authorList>
            <person name="Whitman W."/>
        </authorList>
    </citation>
    <scope>NUCLEOTIDE SEQUENCE [LARGE SCALE GENOMIC DNA]</scope>
    <source>
        <strain evidence="2 3">CECT 7972</strain>
    </source>
</reference>
<keyword evidence="1" id="KW-1133">Transmembrane helix</keyword>